<comment type="caution">
    <text evidence="1">The sequence shown here is derived from an EMBL/GenBank/DDBJ whole genome shotgun (WGS) entry which is preliminary data.</text>
</comment>
<reference evidence="1 2" key="1">
    <citation type="submission" date="2014-09" db="EMBL/GenBank/DDBJ databases">
        <title>Butyrate-producing bacteria isolated from human gut.</title>
        <authorList>
            <person name="Zhang Q."/>
            <person name="Zhao L."/>
        </authorList>
    </citation>
    <scope>NUCLEOTIDE SEQUENCE [LARGE SCALE GENOMIC DNA]</scope>
    <source>
        <strain evidence="1 2">21</strain>
    </source>
</reference>
<keyword evidence="2" id="KW-1185">Reference proteome</keyword>
<proteinExistence type="predicted"/>
<sequence>MSYHARNKGGLKKVYSNTALSDGIDCNPSPGKLYTGEGFIVLGPVSSVNPTLEIYFRNSSGKLVKGFIEPSNVENMIYSGVKVNSSVVGTNYRFKLRRNLSIVDKNNYVQFVLNAGNYIYTNTGTAGKTQKENLAINAYKKDGKITYYNGFVRLHYSAGSMLSSNFDLIAE</sequence>
<protein>
    <submittedName>
        <fullName evidence="1">Uncharacterized protein</fullName>
    </submittedName>
</protein>
<dbReference type="Proteomes" id="UP000245288">
    <property type="component" value="Unassembled WGS sequence"/>
</dbReference>
<dbReference type="RefSeq" id="WP_109216488.1">
    <property type="nucleotide sequence ID" value="NZ_CABMEW010000035.1"/>
</dbReference>
<dbReference type="AlphaFoldDB" id="A0A2V1JQJ1"/>
<gene>
    <name evidence="1" type="ORF">LG34_13775</name>
</gene>
<accession>A0A2V1JQJ1</accession>
<evidence type="ECO:0000313" key="1">
    <source>
        <dbReference type="EMBL" id="PWE85775.1"/>
    </source>
</evidence>
<dbReference type="EMBL" id="JRFU01000153">
    <property type="protein sequence ID" value="PWE85775.1"/>
    <property type="molecule type" value="Genomic_DNA"/>
</dbReference>
<organism evidence="1 2">
    <name type="scientific">Eubacterium ramulus</name>
    <dbReference type="NCBI Taxonomy" id="39490"/>
    <lineage>
        <taxon>Bacteria</taxon>
        <taxon>Bacillati</taxon>
        <taxon>Bacillota</taxon>
        <taxon>Clostridia</taxon>
        <taxon>Eubacteriales</taxon>
        <taxon>Eubacteriaceae</taxon>
        <taxon>Eubacterium</taxon>
    </lineage>
</organism>
<dbReference type="OrthoDB" id="1775172at2"/>
<evidence type="ECO:0000313" key="2">
    <source>
        <dbReference type="Proteomes" id="UP000245288"/>
    </source>
</evidence>
<name>A0A2V1JQJ1_EUBRA</name>